<evidence type="ECO:0000313" key="2">
    <source>
        <dbReference type="Proteomes" id="UP001521181"/>
    </source>
</evidence>
<keyword evidence="2" id="KW-1185">Reference proteome</keyword>
<evidence type="ECO:0008006" key="3">
    <source>
        <dbReference type="Google" id="ProtNLM"/>
    </source>
</evidence>
<comment type="caution">
    <text evidence="1">The sequence shown here is derived from an EMBL/GenBank/DDBJ whole genome shotgun (WGS) entry which is preliminary data.</text>
</comment>
<proteinExistence type="predicted"/>
<gene>
    <name evidence="1" type="ORF">LZA78_01825</name>
</gene>
<dbReference type="EMBL" id="JAJUOS010000001">
    <property type="protein sequence ID" value="MCE5972230.1"/>
    <property type="molecule type" value="Genomic_DNA"/>
</dbReference>
<accession>A0ABS8YWY0</accession>
<sequence length="132" mass="14629">MAKLDPPRPDTRRIRTEIRDDLGGRRILIVEPSGDLPNTLNNLAGGAVTIARFSSLTADLLMTTAPEVVLSPLMTTDHDILDLAKRLEELGFQGALRAFCPPLPNARVILTEVRQIWPEGDFDILEVHPRPD</sequence>
<reference evidence="1 2" key="1">
    <citation type="submission" date="2021-12" db="EMBL/GenBank/DDBJ databases">
        <title>Sinirhodobacter sp. WL0062 is a bacterium isolated from seawater.</title>
        <authorList>
            <person name="Wang L."/>
            <person name="He W."/>
            <person name="Zhang D.-F."/>
        </authorList>
    </citation>
    <scope>NUCLEOTIDE SEQUENCE [LARGE SCALE GENOMIC DNA]</scope>
    <source>
        <strain evidence="1 2">WL0062</strain>
    </source>
</reference>
<dbReference type="RefSeq" id="WP_233675240.1">
    <property type="nucleotide sequence ID" value="NZ_JAJUOS010000001.1"/>
</dbReference>
<name>A0ABS8YWY0_9RHOB</name>
<dbReference type="Proteomes" id="UP001521181">
    <property type="component" value="Unassembled WGS sequence"/>
</dbReference>
<evidence type="ECO:0000313" key="1">
    <source>
        <dbReference type="EMBL" id="MCE5972230.1"/>
    </source>
</evidence>
<organism evidence="1 2">
    <name type="scientific">Rhodobacter flavimaris</name>
    <dbReference type="NCBI Taxonomy" id="2907145"/>
    <lineage>
        <taxon>Bacteria</taxon>
        <taxon>Pseudomonadati</taxon>
        <taxon>Pseudomonadota</taxon>
        <taxon>Alphaproteobacteria</taxon>
        <taxon>Rhodobacterales</taxon>
        <taxon>Rhodobacter group</taxon>
        <taxon>Rhodobacter</taxon>
    </lineage>
</organism>
<protein>
    <recommendedName>
        <fullName evidence="3">Response regulator</fullName>
    </recommendedName>
</protein>